<organism evidence="1 2">
    <name type="scientific">Lentinula edodes</name>
    <name type="common">Shiitake mushroom</name>
    <name type="synonym">Lentinus edodes</name>
    <dbReference type="NCBI Taxonomy" id="5353"/>
    <lineage>
        <taxon>Eukaryota</taxon>
        <taxon>Fungi</taxon>
        <taxon>Dikarya</taxon>
        <taxon>Basidiomycota</taxon>
        <taxon>Agaricomycotina</taxon>
        <taxon>Agaricomycetes</taxon>
        <taxon>Agaricomycetidae</taxon>
        <taxon>Agaricales</taxon>
        <taxon>Marasmiineae</taxon>
        <taxon>Omphalotaceae</taxon>
        <taxon>Lentinula</taxon>
    </lineage>
</organism>
<evidence type="ECO:0000313" key="2">
    <source>
        <dbReference type="Proteomes" id="UP000188533"/>
    </source>
</evidence>
<proteinExistence type="predicted"/>
<accession>A0A1Q3ECC3</accession>
<dbReference type="Proteomes" id="UP000188533">
    <property type="component" value="Unassembled WGS sequence"/>
</dbReference>
<protein>
    <submittedName>
        <fullName evidence="1">Uncharacterized protein</fullName>
    </submittedName>
</protein>
<dbReference type="EMBL" id="BDGU01000213">
    <property type="protein sequence ID" value="GAW04841.1"/>
    <property type="molecule type" value="Genomic_DNA"/>
</dbReference>
<evidence type="ECO:0000313" key="1">
    <source>
        <dbReference type="EMBL" id="GAW04841.1"/>
    </source>
</evidence>
<name>A0A1Q3ECC3_LENED</name>
<gene>
    <name evidence="1" type="ORF">LENED_006656</name>
</gene>
<sequence length="173" mass="19049">MACVGEDFSSDAVTFCSSVTSTYTTVTFTPPARKVRHSDAADFFPASARIDRIAEHEEVKAAAGVDKKPKKSFSKTLLKKRSNALHFWPQLKIPQILPPLLHFIDPDARSDPFRVSLRLLPPALNTRSTIPPTQALPGLVNLVPESYAVPDPSMMRSVLPLQLALLWMKPSAT</sequence>
<dbReference type="AlphaFoldDB" id="A0A1Q3ECC3"/>
<keyword evidence="2" id="KW-1185">Reference proteome</keyword>
<comment type="caution">
    <text evidence="1">The sequence shown here is derived from an EMBL/GenBank/DDBJ whole genome shotgun (WGS) entry which is preliminary data.</text>
</comment>
<reference evidence="1 2" key="1">
    <citation type="submission" date="2016-08" db="EMBL/GenBank/DDBJ databases">
        <authorList>
            <consortium name="Lentinula edodes genome sequencing consortium"/>
            <person name="Sakamoto Y."/>
            <person name="Nakade K."/>
            <person name="Sato S."/>
            <person name="Yoshida Y."/>
            <person name="Miyazaki K."/>
            <person name="Natsume S."/>
            <person name="Konno N."/>
        </authorList>
    </citation>
    <scope>NUCLEOTIDE SEQUENCE [LARGE SCALE GENOMIC DNA]</scope>
    <source>
        <strain evidence="1 2">NBRC 111202</strain>
    </source>
</reference>
<reference evidence="1 2" key="2">
    <citation type="submission" date="2017-02" db="EMBL/GenBank/DDBJ databases">
        <title>A genome survey and senescence transcriptome analysis in Lentinula edodes.</title>
        <authorList>
            <person name="Sakamoto Y."/>
            <person name="Nakade K."/>
            <person name="Sato S."/>
            <person name="Yoshida Y."/>
            <person name="Miyazaki K."/>
            <person name="Natsume S."/>
            <person name="Konno N."/>
        </authorList>
    </citation>
    <scope>NUCLEOTIDE SEQUENCE [LARGE SCALE GENOMIC DNA]</scope>
    <source>
        <strain evidence="1 2">NBRC 111202</strain>
    </source>
</reference>